<sequence length="107" mass="12345">MREIAKTPKPPYYAVIFTSNPTENDNGYEDMASEMVELVKNQPGFLGAESVENGLGILVSYWDSFEAIRNWKSDSRHQVAQTRGKTEWYKACKTRICKVEHDYDFTN</sequence>
<keyword evidence="3" id="KW-1185">Reference proteome</keyword>
<keyword evidence="2" id="KW-0503">Monooxygenase</keyword>
<evidence type="ECO:0000313" key="2">
    <source>
        <dbReference type="EMBL" id="WAH42919.1"/>
    </source>
</evidence>
<evidence type="ECO:0000259" key="1">
    <source>
        <dbReference type="Pfam" id="PF03992"/>
    </source>
</evidence>
<proteinExistence type="predicted"/>
<dbReference type="GO" id="GO:0004497">
    <property type="term" value="F:monooxygenase activity"/>
    <property type="evidence" value="ECO:0007669"/>
    <property type="project" value="UniProtKB-KW"/>
</dbReference>
<gene>
    <name evidence="2" type="ORF">NZD89_05700</name>
</gene>
<keyword evidence="2" id="KW-0560">Oxidoreductase</keyword>
<dbReference type="PANTHER" id="PTHR37811:SF2">
    <property type="entry name" value="ABM DOMAIN-CONTAINING PROTEIN"/>
    <property type="match status" value="1"/>
</dbReference>
<dbReference type="InterPro" id="IPR052936">
    <property type="entry name" value="Jasmonate_Hydroxylase-like"/>
</dbReference>
<accession>A0ABY6ZJ13</accession>
<feature type="domain" description="ABM" evidence="1">
    <location>
        <begin position="12"/>
        <end position="82"/>
    </location>
</feature>
<dbReference type="PANTHER" id="PTHR37811">
    <property type="entry name" value="BLL5343 PROTEIN"/>
    <property type="match status" value="1"/>
</dbReference>
<name>A0ABY6ZJ13_9BACL</name>
<protein>
    <submittedName>
        <fullName evidence="2">Antibiotic biosynthesis monooxygenase</fullName>
    </submittedName>
</protein>
<dbReference type="InterPro" id="IPR011008">
    <property type="entry name" value="Dimeric_a/b-barrel"/>
</dbReference>
<dbReference type="Pfam" id="PF03992">
    <property type="entry name" value="ABM"/>
    <property type="match status" value="1"/>
</dbReference>
<dbReference type="InterPro" id="IPR007138">
    <property type="entry name" value="ABM_dom"/>
</dbReference>
<dbReference type="Gene3D" id="3.30.70.100">
    <property type="match status" value="1"/>
</dbReference>
<dbReference type="Proteomes" id="UP001164761">
    <property type="component" value="Chromosome"/>
</dbReference>
<evidence type="ECO:0000313" key="3">
    <source>
        <dbReference type="Proteomes" id="UP001164761"/>
    </source>
</evidence>
<dbReference type="EMBL" id="CP104067">
    <property type="protein sequence ID" value="WAH42919.1"/>
    <property type="molecule type" value="Genomic_DNA"/>
</dbReference>
<reference evidence="2" key="1">
    <citation type="submission" date="2022-08" db="EMBL/GenBank/DDBJ databases">
        <title>Alicyclobacillus fastidiosus DSM 17978, complete genome.</title>
        <authorList>
            <person name="Wang Q."/>
            <person name="Cai R."/>
            <person name="Wang Z."/>
        </authorList>
    </citation>
    <scope>NUCLEOTIDE SEQUENCE</scope>
    <source>
        <strain evidence="2">DSM 17978</strain>
    </source>
</reference>
<dbReference type="RefSeq" id="WP_268006796.1">
    <property type="nucleotide sequence ID" value="NZ_BSUT01000001.1"/>
</dbReference>
<organism evidence="2 3">
    <name type="scientific">Alicyclobacillus fastidiosus</name>
    <dbReference type="NCBI Taxonomy" id="392011"/>
    <lineage>
        <taxon>Bacteria</taxon>
        <taxon>Bacillati</taxon>
        <taxon>Bacillota</taxon>
        <taxon>Bacilli</taxon>
        <taxon>Bacillales</taxon>
        <taxon>Alicyclobacillaceae</taxon>
        <taxon>Alicyclobacillus</taxon>
    </lineage>
</organism>
<dbReference type="SUPFAM" id="SSF54909">
    <property type="entry name" value="Dimeric alpha+beta barrel"/>
    <property type="match status" value="1"/>
</dbReference>